<dbReference type="RefSeq" id="WP_371731323.1">
    <property type="nucleotide sequence ID" value="NZ_CP046973.1"/>
</dbReference>
<dbReference type="SUPFAM" id="SSF51905">
    <property type="entry name" value="FAD/NAD(P)-binding domain"/>
    <property type="match status" value="1"/>
</dbReference>
<evidence type="ECO:0000313" key="2">
    <source>
        <dbReference type="EMBL" id="QGZ92784.1"/>
    </source>
</evidence>
<feature type="transmembrane region" description="Helical" evidence="1">
    <location>
        <begin position="16"/>
        <end position="36"/>
    </location>
</feature>
<reference evidence="2 3" key="1">
    <citation type="submission" date="2019-12" db="EMBL/GenBank/DDBJ databases">
        <title>Complete genome sequence of Microcystis aeruginosa strain FD4.</title>
        <authorList>
            <person name="Urakawa H."/>
        </authorList>
    </citation>
    <scope>NUCLEOTIDE SEQUENCE [LARGE SCALE GENOMIC DNA]</scope>
    <source>
        <strain evidence="2 3">FD4</strain>
    </source>
</reference>
<dbReference type="Pfam" id="PF13450">
    <property type="entry name" value="NAD_binding_8"/>
    <property type="match status" value="1"/>
</dbReference>
<accession>A0A857DA08</accession>
<dbReference type="Proteomes" id="UP000438345">
    <property type="component" value="Chromosome"/>
</dbReference>
<keyword evidence="1" id="KW-1133">Transmembrane helix</keyword>
<name>A0A857DA08_MICAE</name>
<evidence type="ECO:0000313" key="3">
    <source>
        <dbReference type="Proteomes" id="UP000438345"/>
    </source>
</evidence>
<dbReference type="EMBL" id="CP046973">
    <property type="protein sequence ID" value="QGZ92784.1"/>
    <property type="molecule type" value="Genomic_DNA"/>
</dbReference>
<protein>
    <submittedName>
        <fullName evidence="2">Uncharacterized protein</fullName>
    </submittedName>
</protein>
<keyword evidence="1" id="KW-0812">Transmembrane</keyword>
<dbReference type="AlphaFoldDB" id="A0A857DA08"/>
<dbReference type="InterPro" id="IPR036188">
    <property type="entry name" value="FAD/NAD-bd_sf"/>
</dbReference>
<dbReference type="Gene3D" id="3.50.50.60">
    <property type="entry name" value="FAD/NAD(P)-binding domain"/>
    <property type="match status" value="1"/>
</dbReference>
<keyword evidence="1" id="KW-0472">Membrane</keyword>
<gene>
    <name evidence="2" type="ORF">GQR42_15080</name>
</gene>
<proteinExistence type="predicted"/>
<evidence type="ECO:0000256" key="1">
    <source>
        <dbReference type="SAM" id="Phobius"/>
    </source>
</evidence>
<organism evidence="2 3">
    <name type="scientific">Microcystis aeruginosa FD4</name>
    <dbReference type="NCBI Taxonomy" id="2686288"/>
    <lineage>
        <taxon>Bacteria</taxon>
        <taxon>Bacillati</taxon>
        <taxon>Cyanobacteriota</taxon>
        <taxon>Cyanophyceae</taxon>
        <taxon>Oscillatoriophycideae</taxon>
        <taxon>Chroococcales</taxon>
        <taxon>Microcystaceae</taxon>
        <taxon>Microcystis</taxon>
    </lineage>
</organism>
<sequence length="95" mass="10214">MSAINPLAAHDADNDLIYDVVIVGGSIVGLVLACALQSSGLRIALIEAKTPQQAAERPRASLERISCRHLFNCSRKAAVCRSLRQKIRADSPVCE</sequence>